<dbReference type="AlphaFoldDB" id="A0A087UPY7"/>
<protein>
    <submittedName>
        <fullName evidence="1">Uncharacterized protein</fullName>
    </submittedName>
</protein>
<accession>A0A087UPY7</accession>
<dbReference type="EMBL" id="KK120941">
    <property type="protein sequence ID" value="KFM79426.1"/>
    <property type="molecule type" value="Genomic_DNA"/>
</dbReference>
<reference evidence="1 2" key="1">
    <citation type="submission" date="2013-11" db="EMBL/GenBank/DDBJ databases">
        <title>Genome sequencing of Stegodyphus mimosarum.</title>
        <authorList>
            <person name="Bechsgaard J."/>
        </authorList>
    </citation>
    <scope>NUCLEOTIDE SEQUENCE [LARGE SCALE GENOMIC DNA]</scope>
</reference>
<dbReference type="Proteomes" id="UP000054359">
    <property type="component" value="Unassembled WGS sequence"/>
</dbReference>
<proteinExistence type="predicted"/>
<evidence type="ECO:0000313" key="2">
    <source>
        <dbReference type="Proteomes" id="UP000054359"/>
    </source>
</evidence>
<sequence>MILHKKEEWKNILDVLTKCQKMEDFETDDIEKSQKISELYDTPTLYTNTHTPTIINSSKKQKHIFTAATTTLEAISAVLRY</sequence>
<organism evidence="1 2">
    <name type="scientific">Stegodyphus mimosarum</name>
    <name type="common">African social velvet spider</name>
    <dbReference type="NCBI Taxonomy" id="407821"/>
    <lineage>
        <taxon>Eukaryota</taxon>
        <taxon>Metazoa</taxon>
        <taxon>Ecdysozoa</taxon>
        <taxon>Arthropoda</taxon>
        <taxon>Chelicerata</taxon>
        <taxon>Arachnida</taxon>
        <taxon>Araneae</taxon>
        <taxon>Araneomorphae</taxon>
        <taxon>Entelegynae</taxon>
        <taxon>Eresoidea</taxon>
        <taxon>Eresidae</taxon>
        <taxon>Stegodyphus</taxon>
    </lineage>
</organism>
<evidence type="ECO:0000313" key="1">
    <source>
        <dbReference type="EMBL" id="KFM79426.1"/>
    </source>
</evidence>
<gene>
    <name evidence="1" type="ORF">X975_04456</name>
</gene>
<keyword evidence="2" id="KW-1185">Reference proteome</keyword>
<feature type="non-terminal residue" evidence="1">
    <location>
        <position position="81"/>
    </location>
</feature>
<name>A0A087UPY7_STEMI</name>